<evidence type="ECO:0000313" key="3">
    <source>
        <dbReference type="EMBL" id="PRD58568.1"/>
    </source>
</evidence>
<evidence type="ECO:0000313" key="4">
    <source>
        <dbReference type="Proteomes" id="UP000238563"/>
    </source>
</evidence>
<accession>A0A2S9JZ09</accession>
<keyword evidence="1" id="KW-0597">Phosphoprotein</keyword>
<organism evidence="3 4">
    <name type="scientific">Phyllobacterium myrsinacearum</name>
    <dbReference type="NCBI Taxonomy" id="28101"/>
    <lineage>
        <taxon>Bacteria</taxon>
        <taxon>Pseudomonadati</taxon>
        <taxon>Pseudomonadota</taxon>
        <taxon>Alphaproteobacteria</taxon>
        <taxon>Hyphomicrobiales</taxon>
        <taxon>Phyllobacteriaceae</taxon>
        <taxon>Phyllobacterium</taxon>
    </lineage>
</organism>
<name>A0A2S9JZ09_9HYPH</name>
<reference evidence="3 4" key="1">
    <citation type="submission" date="2018-02" db="EMBL/GenBank/DDBJ databases">
        <title>The draft genome of Phyllobacterium myrsinacearum DSM5892.</title>
        <authorList>
            <person name="Li L."/>
            <person name="Liu L."/>
            <person name="Zhang X."/>
            <person name="Wang T."/>
        </authorList>
    </citation>
    <scope>NUCLEOTIDE SEQUENCE [LARGE SCALE GENOMIC DNA]</scope>
    <source>
        <strain evidence="3 4">DSM 5892</strain>
    </source>
</reference>
<dbReference type="GO" id="GO:0000160">
    <property type="term" value="P:phosphorelay signal transduction system"/>
    <property type="evidence" value="ECO:0007669"/>
    <property type="project" value="InterPro"/>
</dbReference>
<dbReference type="InterPro" id="IPR001789">
    <property type="entry name" value="Sig_transdc_resp-reg_receiver"/>
</dbReference>
<dbReference type="SMART" id="SM00448">
    <property type="entry name" value="REC"/>
    <property type="match status" value="1"/>
</dbReference>
<proteinExistence type="predicted"/>
<protein>
    <recommendedName>
        <fullName evidence="2">Response regulatory domain-containing protein</fullName>
    </recommendedName>
</protein>
<dbReference type="OrthoDB" id="582170at2"/>
<evidence type="ECO:0000259" key="2">
    <source>
        <dbReference type="PROSITE" id="PS50110"/>
    </source>
</evidence>
<dbReference type="EMBL" id="PVBT01000001">
    <property type="protein sequence ID" value="PRD58568.1"/>
    <property type="molecule type" value="Genomic_DNA"/>
</dbReference>
<dbReference type="AlphaFoldDB" id="A0A2S9JZ09"/>
<dbReference type="SUPFAM" id="SSF52172">
    <property type="entry name" value="CheY-like"/>
    <property type="match status" value="1"/>
</dbReference>
<dbReference type="RefSeq" id="WP_105732794.1">
    <property type="nucleotide sequence ID" value="NZ_PVBT01000001.1"/>
</dbReference>
<evidence type="ECO:0000256" key="1">
    <source>
        <dbReference type="PROSITE-ProRule" id="PRU00169"/>
    </source>
</evidence>
<gene>
    <name evidence="3" type="ORF">C5750_05575</name>
</gene>
<sequence>MITASLNRKTTGGARGTTANKTSFTIGGSFQWQRCFRKNQAILRLCMSVVTGERSVAIRCRDDTYFSWNGPVKTPRMDQANVKISKVLIIEDDHFYADSLRRHFRTSGQQVAIAETFHAAQMAIEADEFDLIIIDPGLPDYGTEMESRDVRLKIVESIINSTPAAVHLVITGRYSTDEAETCRNLGAKGYLGKNRLNAPTLASILELMTRSEFVLHRGSETISDAFPGYYYPFLSLSEEECLQWVEDRPKGMKRNELFVLMAKHFKMKSAEMAEQKYKRARSKVLAHGRKITANNNDPVSD</sequence>
<dbReference type="PROSITE" id="PS50110">
    <property type="entry name" value="RESPONSE_REGULATORY"/>
    <property type="match status" value="1"/>
</dbReference>
<dbReference type="InterPro" id="IPR011006">
    <property type="entry name" value="CheY-like_superfamily"/>
</dbReference>
<keyword evidence="4" id="KW-1185">Reference proteome</keyword>
<dbReference type="Proteomes" id="UP000238563">
    <property type="component" value="Unassembled WGS sequence"/>
</dbReference>
<dbReference type="Pfam" id="PF00072">
    <property type="entry name" value="Response_reg"/>
    <property type="match status" value="1"/>
</dbReference>
<comment type="caution">
    <text evidence="3">The sequence shown here is derived from an EMBL/GenBank/DDBJ whole genome shotgun (WGS) entry which is preliminary data.</text>
</comment>
<feature type="modified residue" description="4-aspartylphosphate" evidence="1">
    <location>
        <position position="135"/>
    </location>
</feature>
<dbReference type="Gene3D" id="3.40.50.2300">
    <property type="match status" value="1"/>
</dbReference>
<feature type="domain" description="Response regulatory" evidence="2">
    <location>
        <begin position="86"/>
        <end position="208"/>
    </location>
</feature>